<dbReference type="AlphaFoldDB" id="A0A4P7IDQ8"/>
<keyword evidence="3" id="KW-1185">Reference proteome</keyword>
<dbReference type="RefSeq" id="WP_135266062.1">
    <property type="nucleotide sequence ID" value="NZ_CP038436.1"/>
</dbReference>
<protein>
    <submittedName>
        <fullName evidence="2">Flp family type IVb pilin</fullName>
    </submittedName>
</protein>
<name>A0A4P7IDQ8_9ACTN</name>
<dbReference type="EMBL" id="CP038436">
    <property type="protein sequence ID" value="QBX54087.1"/>
    <property type="molecule type" value="Genomic_DNA"/>
</dbReference>
<dbReference type="InterPro" id="IPR007047">
    <property type="entry name" value="Flp_Fap"/>
</dbReference>
<keyword evidence="1" id="KW-0472">Membrane</keyword>
<organism evidence="2 3">
    <name type="scientific">Nocardioides seonyuensis</name>
    <dbReference type="NCBI Taxonomy" id="2518371"/>
    <lineage>
        <taxon>Bacteria</taxon>
        <taxon>Bacillati</taxon>
        <taxon>Actinomycetota</taxon>
        <taxon>Actinomycetes</taxon>
        <taxon>Propionibacteriales</taxon>
        <taxon>Nocardioidaceae</taxon>
        <taxon>Nocardioides</taxon>
    </lineage>
</organism>
<accession>A0A4P7IDQ8</accession>
<evidence type="ECO:0000313" key="3">
    <source>
        <dbReference type="Proteomes" id="UP000294853"/>
    </source>
</evidence>
<evidence type="ECO:0000256" key="1">
    <source>
        <dbReference type="SAM" id="Phobius"/>
    </source>
</evidence>
<proteinExistence type="predicted"/>
<dbReference type="Proteomes" id="UP000294853">
    <property type="component" value="Chromosome"/>
</dbReference>
<evidence type="ECO:0000313" key="2">
    <source>
        <dbReference type="EMBL" id="QBX54087.1"/>
    </source>
</evidence>
<dbReference type="Pfam" id="PF04964">
    <property type="entry name" value="Flp_Fap"/>
    <property type="match status" value="1"/>
</dbReference>
<feature type="transmembrane region" description="Helical" evidence="1">
    <location>
        <begin position="21"/>
        <end position="42"/>
    </location>
</feature>
<keyword evidence="1" id="KW-0812">Transmembrane</keyword>
<dbReference type="KEGG" id="nsn:EXE58_00420"/>
<keyword evidence="1" id="KW-1133">Transmembrane helix</keyword>
<gene>
    <name evidence="2" type="ORF">EXE58_00420</name>
</gene>
<reference evidence="2 3" key="1">
    <citation type="submission" date="2019-03" db="EMBL/GenBank/DDBJ databases">
        <title>Three New Species of Nocardioides, Nocardioides euryhalodurans sp. nov., Nocardioides seonyuensis sp. nov. and Nocardioides eburneoflavus sp. nov. Iolated from Soil.</title>
        <authorList>
            <person name="Roh S.G."/>
            <person name="Lee C."/>
            <person name="Kim M.-K."/>
            <person name="Kim S.B."/>
        </authorList>
    </citation>
    <scope>NUCLEOTIDE SEQUENCE [LARGE SCALE GENOMIC DNA]</scope>
    <source>
        <strain evidence="2 3">MMS17-SY207-3</strain>
    </source>
</reference>
<sequence length="57" mass="5825">MIEKFITLMLIGRDEEKGATAVEYGLMVALIAVVIIGAVTALGGSINAMFNAAAAAI</sequence>